<keyword evidence="4" id="KW-1185">Reference proteome</keyword>
<organism evidence="2 4">
    <name type="scientific">Adineta ricciae</name>
    <name type="common">Rotifer</name>
    <dbReference type="NCBI Taxonomy" id="249248"/>
    <lineage>
        <taxon>Eukaryota</taxon>
        <taxon>Metazoa</taxon>
        <taxon>Spiralia</taxon>
        <taxon>Gnathifera</taxon>
        <taxon>Rotifera</taxon>
        <taxon>Eurotatoria</taxon>
        <taxon>Bdelloidea</taxon>
        <taxon>Adinetida</taxon>
        <taxon>Adinetidae</taxon>
        <taxon>Adineta</taxon>
    </lineage>
</organism>
<dbReference type="Proteomes" id="UP000663828">
    <property type="component" value="Unassembled WGS sequence"/>
</dbReference>
<dbReference type="EMBL" id="CAJNOR010000932">
    <property type="protein sequence ID" value="CAF1039447.1"/>
    <property type="molecule type" value="Genomic_DNA"/>
</dbReference>
<feature type="region of interest" description="Disordered" evidence="1">
    <location>
        <begin position="259"/>
        <end position="278"/>
    </location>
</feature>
<evidence type="ECO:0000256" key="1">
    <source>
        <dbReference type="SAM" id="MobiDB-lite"/>
    </source>
</evidence>
<evidence type="ECO:0000313" key="2">
    <source>
        <dbReference type="EMBL" id="CAF1039447.1"/>
    </source>
</evidence>
<gene>
    <name evidence="3" type="ORF">EDS130_LOCUS41541</name>
    <name evidence="2" type="ORF">XAT740_LOCUS15183</name>
</gene>
<protein>
    <submittedName>
        <fullName evidence="2">Uncharacterized protein</fullName>
    </submittedName>
</protein>
<accession>A0A814JKW2</accession>
<dbReference type="AlphaFoldDB" id="A0A814JKW2"/>
<evidence type="ECO:0000313" key="4">
    <source>
        <dbReference type="Proteomes" id="UP000663828"/>
    </source>
</evidence>
<dbReference type="EMBL" id="CAJNOJ010000552">
    <property type="protein sequence ID" value="CAF1482815.1"/>
    <property type="molecule type" value="Genomic_DNA"/>
</dbReference>
<reference evidence="2" key="1">
    <citation type="submission" date="2021-02" db="EMBL/GenBank/DDBJ databases">
        <authorList>
            <person name="Nowell W R."/>
        </authorList>
    </citation>
    <scope>NUCLEOTIDE SEQUENCE</scope>
</reference>
<comment type="caution">
    <text evidence="2">The sequence shown here is derived from an EMBL/GenBank/DDBJ whole genome shotgun (WGS) entry which is preliminary data.</text>
</comment>
<evidence type="ECO:0000313" key="3">
    <source>
        <dbReference type="EMBL" id="CAF1482815.1"/>
    </source>
</evidence>
<feature type="compositionally biased region" description="Basic and acidic residues" evidence="1">
    <location>
        <begin position="264"/>
        <end position="278"/>
    </location>
</feature>
<feature type="region of interest" description="Disordered" evidence="1">
    <location>
        <begin position="451"/>
        <end position="470"/>
    </location>
</feature>
<dbReference type="Proteomes" id="UP000663852">
    <property type="component" value="Unassembled WGS sequence"/>
</dbReference>
<dbReference type="OrthoDB" id="10066929at2759"/>
<proteinExistence type="predicted"/>
<sequence length="775" mass="87762">MDWRSLLKDQTTPCELANGIRRIYTLANRKPPELTLSSADEYDILILCRKAIQPNVMALFEAINATDKILPLVLHHINDMNTLAIFATDTTKASVLEFDRATLYKCTLTLQLRSKILNSNWPINDDPKNEASTELLEKVCSKCPTIASFRLLPYDQLKQQFLDYATPEQQGILEAIWIDDNKLRTKVKEYNLPLALIKILEENGTKSIDDISDNDVSALIKVDQKRMTEQLEQNGIDKQQTDFIIEQHAKFKSNLTQLRKKETKKGQEEEAEKRKQVEENKKQTVEAIKNIEEINKNLKTLSSKQVEDNLKSVAEKLKVEWKFSSEELEQSNKLIETILKDLNTAKTELEATCGSNYKTDEEIISHISGGMALYGIQLLDPEKFGEKAGRQLLSCPLYCPLLSPEYAFQSNVQNFTSLQALNRFRKNIQTSGLSVALSLEASAWGASLKTGLSRNTQDTSDEEKQTKSQSRKFIQTEYIVKPVKCFRIPREQMRLSSEAENALKTINNKSKAKDFLRSFNSHVNDGRQHIGGIFIRTVDVETKEETDVASLEKIASKNFAVDIGGGCIGYGFGGVSVENFTSDGSKTGTEEISRTATVKRHVYCMGPDCSNIELFTKTLISNNSTWYIIDRDTISSFVPIWEIILTSYSLQSDLCQAAELIKQVWLQEADANQHIPIIQYEIQRVLSSDYSSSMSMLLPSFHNNGKKVTLNIRDVVKKLDDEIEKCLTDNFNVDELSSNHLLSKVCTWFKADLVKKKSVDAKADTWRFVASIINI</sequence>
<name>A0A814JKW2_ADIRI</name>